<evidence type="ECO:0000256" key="9">
    <source>
        <dbReference type="ARBA" id="ARBA00023224"/>
    </source>
</evidence>
<accession>A0A6J2JZ71</accession>
<keyword evidence="2" id="KW-1003">Cell membrane</keyword>
<protein>
    <recommendedName>
        <fullName evidence="10">Odorant receptor</fullName>
    </recommendedName>
</protein>
<keyword evidence="9 10" id="KW-0807">Transducer</keyword>
<organism evidence="11 12">
    <name type="scientific">Bombyx mandarina</name>
    <name type="common">Wild silk moth</name>
    <name type="synonym">Wild silkworm</name>
    <dbReference type="NCBI Taxonomy" id="7092"/>
    <lineage>
        <taxon>Eukaryota</taxon>
        <taxon>Metazoa</taxon>
        <taxon>Ecdysozoa</taxon>
        <taxon>Arthropoda</taxon>
        <taxon>Hexapoda</taxon>
        <taxon>Insecta</taxon>
        <taxon>Pterygota</taxon>
        <taxon>Neoptera</taxon>
        <taxon>Endopterygota</taxon>
        <taxon>Lepidoptera</taxon>
        <taxon>Glossata</taxon>
        <taxon>Ditrysia</taxon>
        <taxon>Bombycoidea</taxon>
        <taxon>Bombycidae</taxon>
        <taxon>Bombycinae</taxon>
        <taxon>Bombyx</taxon>
    </lineage>
</organism>
<dbReference type="GeneID" id="114246421"/>
<feature type="transmembrane region" description="Helical" evidence="10">
    <location>
        <begin position="172"/>
        <end position="189"/>
    </location>
</feature>
<keyword evidence="7 10" id="KW-0472">Membrane</keyword>
<dbReference type="InterPro" id="IPR004117">
    <property type="entry name" value="7tm6_olfct_rcpt"/>
</dbReference>
<comment type="similarity">
    <text evidence="10">Belongs to the insect chemoreceptor superfamily. Heteromeric odorant receptor channel (TC 1.A.69) family.</text>
</comment>
<proteinExistence type="inferred from homology"/>
<evidence type="ECO:0000256" key="3">
    <source>
        <dbReference type="ARBA" id="ARBA00022606"/>
    </source>
</evidence>
<evidence type="ECO:0000256" key="1">
    <source>
        <dbReference type="ARBA" id="ARBA00004651"/>
    </source>
</evidence>
<feature type="transmembrane region" description="Helical" evidence="10">
    <location>
        <begin position="262"/>
        <end position="282"/>
    </location>
</feature>
<keyword evidence="6 10" id="KW-1133">Transmembrane helix</keyword>
<dbReference type="Proteomes" id="UP000504629">
    <property type="component" value="Unplaced"/>
</dbReference>
<reference evidence="12" key="1">
    <citation type="submission" date="2025-08" db="UniProtKB">
        <authorList>
            <consortium name="RefSeq"/>
        </authorList>
    </citation>
    <scope>IDENTIFICATION</scope>
    <source>
        <tissue evidence="12">Silk gland</tissue>
    </source>
</reference>
<evidence type="ECO:0000256" key="10">
    <source>
        <dbReference type="RuleBase" id="RU351113"/>
    </source>
</evidence>
<keyword evidence="4 10" id="KW-0812">Transmembrane</keyword>
<dbReference type="GO" id="GO:0004984">
    <property type="term" value="F:olfactory receptor activity"/>
    <property type="evidence" value="ECO:0007669"/>
    <property type="project" value="InterPro"/>
</dbReference>
<keyword evidence="11" id="KW-1185">Reference proteome</keyword>
<evidence type="ECO:0000313" key="11">
    <source>
        <dbReference type="Proteomes" id="UP000504629"/>
    </source>
</evidence>
<dbReference type="PANTHER" id="PTHR21137:SF35">
    <property type="entry name" value="ODORANT RECEPTOR 19A-RELATED"/>
    <property type="match status" value="1"/>
</dbReference>
<evidence type="ECO:0000256" key="8">
    <source>
        <dbReference type="ARBA" id="ARBA00023170"/>
    </source>
</evidence>
<keyword evidence="3 10" id="KW-0716">Sensory transduction</keyword>
<sequence length="387" mass="45372">MMGNSTDLFLDRTKRILNFFAMWRSFEKPIPLKVYMAFIMTTQYLFLIFEIIYIVNVWGDMAEVSEASILLFTQASVCYKMTAFISKTNNFVILLGLIESEIFSAQTELHEKILILKARKIKRLCMFFLVNAVTTCSLWAVIPLLDISSKMLPFKIWMPVSTGESPHYELGYLYQMITIYISAFLFISVDSVPLSMIMFGCAQLEIIMDKIGKVKSWSLDQQPMQKQEVLNSNYELLVECVRRYQSVVRFIELTEKTYHANIFFQLSGSVFIICNIGFRIAIVDNNSLQFYSMLTYLVTMLSQLFQYCWCGHELTIRGEELRETLYQSPWHEQDIRYRKVLIITMERMKRPIIFKAGHYIPLSRPTFVAILRCSYSYFAVLNRVRNE</sequence>
<evidence type="ECO:0000256" key="5">
    <source>
        <dbReference type="ARBA" id="ARBA00022725"/>
    </source>
</evidence>
<comment type="subcellular location">
    <subcellularLocation>
        <location evidence="1 10">Cell membrane</location>
        <topology evidence="1 10">Multi-pass membrane protein</topology>
    </subcellularLocation>
</comment>
<name>A0A6J2JZ71_BOMMA</name>
<dbReference type="Pfam" id="PF02949">
    <property type="entry name" value="7tm_6"/>
    <property type="match status" value="1"/>
</dbReference>
<gene>
    <name evidence="12" type="primary">LOC114246421</name>
</gene>
<evidence type="ECO:0000313" key="12">
    <source>
        <dbReference type="RefSeq" id="XP_028034728.1"/>
    </source>
</evidence>
<feature type="transmembrane region" description="Helical" evidence="10">
    <location>
        <begin position="34"/>
        <end position="55"/>
    </location>
</feature>
<dbReference type="GO" id="GO:0007165">
    <property type="term" value="P:signal transduction"/>
    <property type="evidence" value="ECO:0007669"/>
    <property type="project" value="UniProtKB-KW"/>
</dbReference>
<evidence type="ECO:0000256" key="2">
    <source>
        <dbReference type="ARBA" id="ARBA00022475"/>
    </source>
</evidence>
<dbReference type="RefSeq" id="XP_028034728.1">
    <property type="nucleotide sequence ID" value="XM_028178927.1"/>
</dbReference>
<dbReference type="AlphaFoldDB" id="A0A6J2JZ71"/>
<feature type="transmembrane region" description="Helical" evidence="10">
    <location>
        <begin position="124"/>
        <end position="145"/>
    </location>
</feature>
<comment type="caution">
    <text evidence="10">Lacks conserved residue(s) required for the propagation of feature annotation.</text>
</comment>
<dbReference type="GO" id="GO:0005886">
    <property type="term" value="C:plasma membrane"/>
    <property type="evidence" value="ECO:0007669"/>
    <property type="project" value="UniProtKB-SubCell"/>
</dbReference>
<evidence type="ECO:0000256" key="6">
    <source>
        <dbReference type="ARBA" id="ARBA00022989"/>
    </source>
</evidence>
<dbReference type="OrthoDB" id="6604226at2759"/>
<dbReference type="KEGG" id="bman:114246421"/>
<evidence type="ECO:0000256" key="7">
    <source>
        <dbReference type="ARBA" id="ARBA00023136"/>
    </source>
</evidence>
<keyword evidence="5 10" id="KW-0552">Olfaction</keyword>
<dbReference type="PANTHER" id="PTHR21137">
    <property type="entry name" value="ODORANT RECEPTOR"/>
    <property type="match status" value="1"/>
</dbReference>
<dbReference type="CTD" id="778492"/>
<keyword evidence="8 10" id="KW-0675">Receptor</keyword>
<dbReference type="GO" id="GO:0005549">
    <property type="term" value="F:odorant binding"/>
    <property type="evidence" value="ECO:0007669"/>
    <property type="project" value="InterPro"/>
</dbReference>
<evidence type="ECO:0000256" key="4">
    <source>
        <dbReference type="ARBA" id="ARBA00022692"/>
    </source>
</evidence>